<dbReference type="AlphaFoldDB" id="A0A399DWJ4"/>
<dbReference type="KEGG" id="mtai:Mtai_v1c28630"/>
<dbReference type="Gene3D" id="3.40.50.300">
    <property type="entry name" value="P-loop containing nucleotide triphosphate hydrolases"/>
    <property type="match status" value="1"/>
</dbReference>
<name>A0A399DWJ4_9DEIN</name>
<gene>
    <name evidence="1" type="ORF">Mcate_02732</name>
</gene>
<protein>
    <submittedName>
        <fullName evidence="1">Uncharacterized protein</fullName>
    </submittedName>
</protein>
<dbReference type="OrthoDB" id="10746at2"/>
<evidence type="ECO:0000313" key="2">
    <source>
        <dbReference type="Proteomes" id="UP000266089"/>
    </source>
</evidence>
<evidence type="ECO:0000313" key="1">
    <source>
        <dbReference type="EMBL" id="RIH74392.1"/>
    </source>
</evidence>
<proteinExistence type="predicted"/>
<accession>A0A399DWJ4</accession>
<comment type="caution">
    <text evidence="1">The sequence shown here is derived from an EMBL/GenBank/DDBJ whole genome shotgun (WGS) entry which is preliminary data.</text>
</comment>
<dbReference type="RefSeq" id="WP_027888950.1">
    <property type="nucleotide sequence ID" value="NZ_JBHSXZ010000054.1"/>
</dbReference>
<dbReference type="EMBL" id="QWKX01000118">
    <property type="protein sequence ID" value="RIH74392.1"/>
    <property type="molecule type" value="Genomic_DNA"/>
</dbReference>
<sequence length="177" mass="19534">MLSILKRRLLTYPLGTSFPIPPFCLMVGGVGKSALAGQLAKRPGAHLETTEHLREALCTKYPAKFYPELHAHAYTAWRLLLQNGLRTAKVFQGLQAQACLLEREVQAVVSRVAREGRSPVIEGAHLLLGRFSQVRALQEARERRVRFHHVPIIATNGPGAEEAVLALLKHQSQGGHP</sequence>
<dbReference type="InterPro" id="IPR027417">
    <property type="entry name" value="P-loop_NTPase"/>
</dbReference>
<reference evidence="1 2" key="1">
    <citation type="submission" date="2018-08" db="EMBL/GenBank/DDBJ databases">
        <title>Meiothermus cateniformans JCM 15151 genome sequencing project.</title>
        <authorList>
            <person name="Da Costa M.S."/>
            <person name="Albuquerque L."/>
            <person name="Raposo P."/>
            <person name="Froufe H.J.C."/>
            <person name="Barroso C.S."/>
            <person name="Egas C."/>
        </authorList>
    </citation>
    <scope>NUCLEOTIDE SEQUENCE [LARGE SCALE GENOMIC DNA]</scope>
    <source>
        <strain evidence="1 2">JCM 15151</strain>
    </source>
</reference>
<dbReference type="Proteomes" id="UP000266089">
    <property type="component" value="Unassembled WGS sequence"/>
</dbReference>
<organism evidence="1 2">
    <name type="scientific">Meiothermus taiwanensis</name>
    <dbReference type="NCBI Taxonomy" id="172827"/>
    <lineage>
        <taxon>Bacteria</taxon>
        <taxon>Thermotogati</taxon>
        <taxon>Deinococcota</taxon>
        <taxon>Deinococci</taxon>
        <taxon>Thermales</taxon>
        <taxon>Thermaceae</taxon>
        <taxon>Meiothermus</taxon>
    </lineage>
</organism>